<protein>
    <submittedName>
        <fullName evidence="1">Uncharacterized protein</fullName>
    </submittedName>
</protein>
<evidence type="ECO:0000313" key="1">
    <source>
        <dbReference type="EMBL" id="PRP76986.1"/>
    </source>
</evidence>
<reference evidence="1 2" key="1">
    <citation type="journal article" date="2018" name="Genome Biol. Evol.">
        <title>Multiple Roots of Fruiting Body Formation in Amoebozoa.</title>
        <authorList>
            <person name="Hillmann F."/>
            <person name="Forbes G."/>
            <person name="Novohradska S."/>
            <person name="Ferling I."/>
            <person name="Riege K."/>
            <person name="Groth M."/>
            <person name="Westermann M."/>
            <person name="Marz M."/>
            <person name="Spaller T."/>
            <person name="Winckler T."/>
            <person name="Schaap P."/>
            <person name="Glockner G."/>
        </authorList>
    </citation>
    <scope>NUCLEOTIDE SEQUENCE [LARGE SCALE GENOMIC DNA]</scope>
    <source>
        <strain evidence="1 2">Jena</strain>
    </source>
</reference>
<dbReference type="OrthoDB" id="10261556at2759"/>
<dbReference type="InParanoid" id="A0A2P6MZ75"/>
<accession>A0A2P6MZ75</accession>
<name>A0A2P6MZ75_9EUKA</name>
<dbReference type="AlphaFoldDB" id="A0A2P6MZ75"/>
<organism evidence="1 2">
    <name type="scientific">Planoprotostelium fungivorum</name>
    <dbReference type="NCBI Taxonomy" id="1890364"/>
    <lineage>
        <taxon>Eukaryota</taxon>
        <taxon>Amoebozoa</taxon>
        <taxon>Evosea</taxon>
        <taxon>Variosea</taxon>
        <taxon>Cavosteliida</taxon>
        <taxon>Cavosteliaceae</taxon>
        <taxon>Planoprotostelium</taxon>
    </lineage>
</organism>
<sequence length="117" mass="13390">MIEKSLLHLCSKKKITHTPYQSNSYIIVCPEARAFQSPDRKIIINIPIWRGHLEQMIDGVAEIYWDSGGETSASKRNWDTQLYLEGSPVRTNTLPYKELMTKRDTTTAKVNSCSWGT</sequence>
<keyword evidence="2" id="KW-1185">Reference proteome</keyword>
<evidence type="ECO:0000313" key="2">
    <source>
        <dbReference type="Proteomes" id="UP000241769"/>
    </source>
</evidence>
<gene>
    <name evidence="1" type="ORF">PROFUN_14720</name>
</gene>
<dbReference type="EMBL" id="MDYQ01000289">
    <property type="protein sequence ID" value="PRP76986.1"/>
    <property type="molecule type" value="Genomic_DNA"/>
</dbReference>
<dbReference type="Proteomes" id="UP000241769">
    <property type="component" value="Unassembled WGS sequence"/>
</dbReference>
<proteinExistence type="predicted"/>
<comment type="caution">
    <text evidence="1">The sequence shown here is derived from an EMBL/GenBank/DDBJ whole genome shotgun (WGS) entry which is preliminary data.</text>
</comment>